<dbReference type="RefSeq" id="XP_022503711.1">
    <property type="nucleotide sequence ID" value="XM_022640211.1"/>
</dbReference>
<feature type="compositionally biased region" description="Polar residues" evidence="6">
    <location>
        <begin position="1"/>
        <end position="11"/>
    </location>
</feature>
<evidence type="ECO:0000313" key="9">
    <source>
        <dbReference type="Proteomes" id="UP000185904"/>
    </source>
</evidence>
<evidence type="ECO:0000256" key="5">
    <source>
        <dbReference type="ARBA" id="ARBA00023136"/>
    </source>
</evidence>
<dbReference type="PANTHER" id="PTHR31123:SF4">
    <property type="entry name" value="PROTEIN ALCS"/>
    <property type="match status" value="1"/>
</dbReference>
<organism evidence="8 9">
    <name type="scientific">Fonsecaea nubica</name>
    <dbReference type="NCBI Taxonomy" id="856822"/>
    <lineage>
        <taxon>Eukaryota</taxon>
        <taxon>Fungi</taxon>
        <taxon>Dikarya</taxon>
        <taxon>Ascomycota</taxon>
        <taxon>Pezizomycotina</taxon>
        <taxon>Eurotiomycetes</taxon>
        <taxon>Chaetothyriomycetidae</taxon>
        <taxon>Chaetothyriales</taxon>
        <taxon>Herpotrichiellaceae</taxon>
        <taxon>Fonsecaea</taxon>
    </lineage>
</organism>
<sequence length="289" mass="31535">MAGDLQQTPTSTERDMIEEKPGLTHTVSSGAISISPELFEKLTNPARLGQLYLTPKVPHAGDNIRRFANPTPLGFVGFVISTMTFAMVMMGWGGASGLSPVVGIFFFVGPVLLVLTVIFEWIMGNFFSMMVCGLFAVFWLSFGMLQLPTLGLATPYSPSGTNAVIGSASKEYNAVIALYLIVWGFALFTFFIFTLKTNVVFALIFLFVTMGAWVLSGAYWKVSTGDYDTAADLQKTGGALLFIVGCLGWYMTFVMMAAEMRLAIKLPVGDLSHFWPKTDVEMGRAEKQA</sequence>
<comment type="similarity">
    <text evidence="2">Belongs to the acetate uptake transporter (AceTr) (TC 2.A.96) family.</text>
</comment>
<dbReference type="GO" id="GO:0015123">
    <property type="term" value="F:acetate transmembrane transporter activity"/>
    <property type="evidence" value="ECO:0007669"/>
    <property type="project" value="TreeGrafter"/>
</dbReference>
<comment type="caution">
    <text evidence="8">The sequence shown here is derived from an EMBL/GenBank/DDBJ whole genome shotgun (WGS) entry which is preliminary data.</text>
</comment>
<feature type="transmembrane region" description="Helical" evidence="7">
    <location>
        <begin position="73"/>
        <end position="92"/>
    </location>
</feature>
<feature type="transmembrane region" description="Helical" evidence="7">
    <location>
        <begin position="172"/>
        <end position="193"/>
    </location>
</feature>
<protein>
    <recommendedName>
        <fullName evidence="10">Protein alcS</fullName>
    </recommendedName>
</protein>
<dbReference type="InterPro" id="IPR051633">
    <property type="entry name" value="AceTr"/>
</dbReference>
<dbReference type="Pfam" id="PF01184">
    <property type="entry name" value="Gpr1_Fun34_YaaH"/>
    <property type="match status" value="1"/>
</dbReference>
<dbReference type="PANTHER" id="PTHR31123">
    <property type="entry name" value="ACCUMULATION OF DYADS PROTEIN 2-RELATED"/>
    <property type="match status" value="1"/>
</dbReference>
<dbReference type="InterPro" id="IPR000791">
    <property type="entry name" value="Gpr1/Fun34/SatP-like"/>
</dbReference>
<name>A0A178D968_9EURO</name>
<comment type="subcellular location">
    <subcellularLocation>
        <location evidence="1">Membrane</location>
        <topology evidence="1">Multi-pass membrane protein</topology>
    </subcellularLocation>
</comment>
<accession>A0A178D968</accession>
<dbReference type="Proteomes" id="UP000185904">
    <property type="component" value="Unassembled WGS sequence"/>
</dbReference>
<evidence type="ECO:0000256" key="4">
    <source>
        <dbReference type="ARBA" id="ARBA00022989"/>
    </source>
</evidence>
<dbReference type="EMBL" id="LVCJ01000008">
    <property type="protein sequence ID" value="OAL38699.1"/>
    <property type="molecule type" value="Genomic_DNA"/>
</dbReference>
<feature type="transmembrane region" description="Helical" evidence="7">
    <location>
        <begin position="240"/>
        <end position="258"/>
    </location>
</feature>
<keyword evidence="4 7" id="KW-1133">Transmembrane helix</keyword>
<evidence type="ECO:0000256" key="6">
    <source>
        <dbReference type="SAM" id="MobiDB-lite"/>
    </source>
</evidence>
<evidence type="ECO:0000256" key="1">
    <source>
        <dbReference type="ARBA" id="ARBA00004141"/>
    </source>
</evidence>
<proteinExistence type="inferred from homology"/>
<reference evidence="8 9" key="1">
    <citation type="submission" date="2016-03" db="EMBL/GenBank/DDBJ databases">
        <title>The draft genome sequence of Fonsecaea nubica causative agent of cutaneous subcutaneous infection in human host.</title>
        <authorList>
            <person name="Costa F."/>
            <person name="Sybren D.H."/>
            <person name="Raittz R.T."/>
            <person name="Weiss V.A."/>
            <person name="Leao A.C."/>
            <person name="Gomes R."/>
            <person name="De Souza E.M."/>
            <person name="Pedrosa F.O."/>
            <person name="Steffens M.B."/>
            <person name="Bombassaro A."/>
            <person name="Tadra-Sfeir M.Z."/>
            <person name="Moreno L.F."/>
            <person name="Najafzadeh M.J."/>
            <person name="Felipe M.S."/>
            <person name="Teixeira M."/>
            <person name="Sun J."/>
            <person name="Xi L."/>
            <person name="Castro M.A."/>
            <person name="Vicente V.A."/>
        </authorList>
    </citation>
    <scope>NUCLEOTIDE SEQUENCE [LARGE SCALE GENOMIC DNA]</scope>
    <source>
        <strain evidence="8 9">CBS 269.64</strain>
    </source>
</reference>
<feature type="region of interest" description="Disordered" evidence="6">
    <location>
        <begin position="1"/>
        <end position="20"/>
    </location>
</feature>
<keyword evidence="3 7" id="KW-0812">Transmembrane</keyword>
<dbReference type="GeneID" id="34585329"/>
<evidence type="ECO:0000256" key="2">
    <source>
        <dbReference type="ARBA" id="ARBA00005587"/>
    </source>
</evidence>
<evidence type="ECO:0000256" key="3">
    <source>
        <dbReference type="ARBA" id="ARBA00022692"/>
    </source>
</evidence>
<feature type="transmembrane region" description="Helical" evidence="7">
    <location>
        <begin position="200"/>
        <end position="220"/>
    </location>
</feature>
<gene>
    <name evidence="8" type="ORF">AYO20_01905</name>
</gene>
<evidence type="ECO:0008006" key="10">
    <source>
        <dbReference type="Google" id="ProtNLM"/>
    </source>
</evidence>
<evidence type="ECO:0000313" key="8">
    <source>
        <dbReference type="EMBL" id="OAL38699.1"/>
    </source>
</evidence>
<feature type="transmembrane region" description="Helical" evidence="7">
    <location>
        <begin position="98"/>
        <end position="119"/>
    </location>
</feature>
<dbReference type="OrthoDB" id="3648309at2759"/>
<dbReference type="AlphaFoldDB" id="A0A178D968"/>
<keyword evidence="5 7" id="KW-0472">Membrane</keyword>
<feature type="transmembrane region" description="Helical" evidence="7">
    <location>
        <begin position="126"/>
        <end position="152"/>
    </location>
</feature>
<keyword evidence="9" id="KW-1185">Reference proteome</keyword>
<dbReference type="GO" id="GO:0005886">
    <property type="term" value="C:plasma membrane"/>
    <property type="evidence" value="ECO:0007669"/>
    <property type="project" value="TreeGrafter"/>
</dbReference>
<evidence type="ECO:0000256" key="7">
    <source>
        <dbReference type="SAM" id="Phobius"/>
    </source>
</evidence>